<dbReference type="InterPro" id="IPR022441">
    <property type="entry name" value="Para_beta_helix_rpt-2"/>
</dbReference>
<keyword evidence="3" id="KW-0833">Ubl conjugation pathway</keyword>
<dbReference type="InterPro" id="IPR039448">
    <property type="entry name" value="Beta_helix"/>
</dbReference>
<dbReference type="Pfam" id="PF13229">
    <property type="entry name" value="Beta_helix"/>
    <property type="match status" value="2"/>
</dbReference>
<comment type="pathway">
    <text evidence="1">Protein modification; protein ubiquitination.</text>
</comment>
<name>A0A812UUI0_9DINO</name>
<dbReference type="PANTHER" id="PTHR22990">
    <property type="entry name" value="F-BOX ONLY PROTEIN"/>
    <property type="match status" value="1"/>
</dbReference>
<dbReference type="OrthoDB" id="427974at2759"/>
<dbReference type="SUPFAM" id="SSF51126">
    <property type="entry name" value="Pectin lyase-like"/>
    <property type="match status" value="2"/>
</dbReference>
<evidence type="ECO:0000313" key="6">
    <source>
        <dbReference type="EMBL" id="CAE7596894.1"/>
    </source>
</evidence>
<evidence type="ECO:0000313" key="7">
    <source>
        <dbReference type="Proteomes" id="UP000604046"/>
    </source>
</evidence>
<gene>
    <name evidence="6" type="primary">FBXO11</name>
    <name evidence="6" type="ORF">SNAT2548_LOCUS33965</name>
</gene>
<dbReference type="EMBL" id="CAJNDS010002786">
    <property type="protein sequence ID" value="CAE7596894.1"/>
    <property type="molecule type" value="Genomic_DNA"/>
</dbReference>
<comment type="caution">
    <text evidence="6">The sequence shown here is derived from an EMBL/GenBank/DDBJ whole genome shotgun (WGS) entry which is preliminary data.</text>
</comment>
<dbReference type="GO" id="GO:0006511">
    <property type="term" value="P:ubiquitin-dependent protein catabolic process"/>
    <property type="evidence" value="ECO:0007669"/>
    <property type="project" value="TreeGrafter"/>
</dbReference>
<feature type="region of interest" description="Disordered" evidence="4">
    <location>
        <begin position="557"/>
        <end position="585"/>
    </location>
</feature>
<dbReference type="InterPro" id="IPR051550">
    <property type="entry name" value="SCF-Subunits/Alg-Epimerases"/>
</dbReference>
<dbReference type="InterPro" id="IPR012334">
    <property type="entry name" value="Pectin_lyas_fold"/>
</dbReference>
<evidence type="ECO:0000256" key="2">
    <source>
        <dbReference type="ARBA" id="ARBA00022737"/>
    </source>
</evidence>
<evidence type="ECO:0000256" key="4">
    <source>
        <dbReference type="SAM" id="MobiDB-lite"/>
    </source>
</evidence>
<dbReference type="InterPro" id="IPR006626">
    <property type="entry name" value="PbH1"/>
</dbReference>
<dbReference type="NCBIfam" id="TIGR03804">
    <property type="entry name" value="para_beta_helix"/>
    <property type="match status" value="1"/>
</dbReference>
<dbReference type="Gene3D" id="2.160.20.10">
    <property type="entry name" value="Single-stranded right-handed beta-helix, Pectin lyase-like"/>
    <property type="match status" value="2"/>
</dbReference>
<keyword evidence="2" id="KW-0677">Repeat</keyword>
<accession>A0A812UUI0</accession>
<feature type="domain" description="Right handed beta helix" evidence="5">
    <location>
        <begin position="225"/>
        <end position="311"/>
    </location>
</feature>
<protein>
    <submittedName>
        <fullName evidence="6">FBXO11 protein</fullName>
    </submittedName>
</protein>
<dbReference type="PANTHER" id="PTHR22990:SF15">
    <property type="entry name" value="F-BOX ONLY PROTEIN 10"/>
    <property type="match status" value="1"/>
</dbReference>
<proteinExistence type="predicted"/>
<reference evidence="6" key="1">
    <citation type="submission" date="2021-02" db="EMBL/GenBank/DDBJ databases">
        <authorList>
            <person name="Dougan E. K."/>
            <person name="Rhodes N."/>
            <person name="Thang M."/>
            <person name="Chan C."/>
        </authorList>
    </citation>
    <scope>NUCLEOTIDE SEQUENCE</scope>
</reference>
<dbReference type="SMART" id="SM00710">
    <property type="entry name" value="PbH1"/>
    <property type="match status" value="6"/>
</dbReference>
<keyword evidence="7" id="KW-1185">Reference proteome</keyword>
<feature type="domain" description="Right handed beta helix" evidence="5">
    <location>
        <begin position="407"/>
        <end position="535"/>
    </location>
</feature>
<organism evidence="6 7">
    <name type="scientific">Symbiodinium natans</name>
    <dbReference type="NCBI Taxonomy" id="878477"/>
    <lineage>
        <taxon>Eukaryota</taxon>
        <taxon>Sar</taxon>
        <taxon>Alveolata</taxon>
        <taxon>Dinophyceae</taxon>
        <taxon>Suessiales</taxon>
        <taxon>Symbiodiniaceae</taxon>
        <taxon>Symbiodinium</taxon>
    </lineage>
</organism>
<evidence type="ECO:0000259" key="5">
    <source>
        <dbReference type="Pfam" id="PF13229"/>
    </source>
</evidence>
<evidence type="ECO:0000256" key="1">
    <source>
        <dbReference type="ARBA" id="ARBA00004906"/>
    </source>
</evidence>
<sequence length="631" mass="68391">MDSEEFQPVLQWLRRQAVRESVAKIAPPGSHFWHHLDRLIWGFLRFAICVPRDCPTIAEALERLSPWPVATILVSAGTYHESVVIDKPVELVGRAQVTLKGISSQPVAAVRGVGASLYNLSLEGGVEVEGAEGAEGGRLLLKDCALSLQGVTAKGSARATLQDCAVTCCQRTACILRDEAVVKLNRCSFESNLGVCISARERASVTTCECTLQRNAAPVMQFRDDATAEVRSSCLRSNKGCGVLIRGKAKASIESCELRGHKMAAVSFQHSASGTLRGNVMQENDGAVVLLSGEASVLVENNTLTNNGKSAPVIEFRSASGTVRAKVAGKREDSQNQLTHKLAYISGQTGEEWVDVDEQGKILRNKTGETNIPYTLQQPMRAGHADDGEGGTLNGASLARGTRRCVIAVRDTAQATIRDNQIEKNDGYGILISEQAFPIVERNRLSACRCAAIHMDGSSSAKIVENSFYDNHAAGIDVRGEASPTIEDNTFRGHKLPAIKAAEKSACVIRGNRLSENPGHALVVSDSARPHVERNFMEAGRTPAMLIQSPHGSYLANEEVERSSAGQSRSKRRWEPDTESTDPAQHDKKVAKAYILLLSIYFFILIDGQLVIPNVLLDGCINILLYYHIVI</sequence>
<dbReference type="Proteomes" id="UP000604046">
    <property type="component" value="Unassembled WGS sequence"/>
</dbReference>
<dbReference type="AlphaFoldDB" id="A0A812UUI0"/>
<evidence type="ECO:0000256" key="3">
    <source>
        <dbReference type="ARBA" id="ARBA00022786"/>
    </source>
</evidence>
<dbReference type="InterPro" id="IPR011050">
    <property type="entry name" value="Pectin_lyase_fold/virulence"/>
</dbReference>